<evidence type="ECO:0000256" key="1">
    <source>
        <dbReference type="SAM" id="Phobius"/>
    </source>
</evidence>
<dbReference type="Proteomes" id="UP000035068">
    <property type="component" value="Unassembled WGS sequence"/>
</dbReference>
<evidence type="ECO:0000313" key="2">
    <source>
        <dbReference type="EMBL" id="KIH77994.1"/>
    </source>
</evidence>
<evidence type="ECO:0000313" key="3">
    <source>
        <dbReference type="Proteomes" id="UP000035068"/>
    </source>
</evidence>
<dbReference type="EMBL" id="JWJD01000001">
    <property type="protein sequence ID" value="KIH77994.1"/>
    <property type="molecule type" value="Genomic_DNA"/>
</dbReference>
<organism evidence="2 3">
    <name type="scientific">Geoalkalibacter ferrihydriticus DSM 17813</name>
    <dbReference type="NCBI Taxonomy" id="1121915"/>
    <lineage>
        <taxon>Bacteria</taxon>
        <taxon>Pseudomonadati</taxon>
        <taxon>Thermodesulfobacteriota</taxon>
        <taxon>Desulfuromonadia</taxon>
        <taxon>Desulfuromonadales</taxon>
        <taxon>Geoalkalibacteraceae</taxon>
        <taxon>Geoalkalibacter</taxon>
    </lineage>
</organism>
<feature type="transmembrane region" description="Helical" evidence="1">
    <location>
        <begin position="21"/>
        <end position="39"/>
    </location>
</feature>
<evidence type="ECO:0008006" key="4">
    <source>
        <dbReference type="Google" id="ProtNLM"/>
    </source>
</evidence>
<keyword evidence="1" id="KW-0812">Transmembrane</keyword>
<keyword evidence="3" id="KW-1185">Reference proteome</keyword>
<name>A0A0C2DX01_9BACT</name>
<accession>A0A0C2DX01</accession>
<protein>
    <recommendedName>
        <fullName evidence="4">DUF485 domain-containing protein</fullName>
    </recommendedName>
</protein>
<keyword evidence="1" id="KW-1133">Transmembrane helix</keyword>
<dbReference type="AlphaFoldDB" id="A0A0C2DX01"/>
<reference evidence="2 3" key="1">
    <citation type="submission" date="2014-12" db="EMBL/GenBank/DDBJ databases">
        <title>Genomes of Geoalkalibacter ferrihydriticus and Geoalkalibacter subterraneus, two haloalkaliphilic metal-reducing members of the Geobacteraceae.</title>
        <authorList>
            <person name="Badalamenti J.P."/>
            <person name="Torres C.I."/>
            <person name="Krajmalnik-Brown R."/>
            <person name="Bond D.R."/>
        </authorList>
    </citation>
    <scope>NUCLEOTIDE SEQUENCE [LARGE SCALE GENOMIC DNA]</scope>
    <source>
        <strain evidence="2 3">DSM 17813</strain>
    </source>
</reference>
<comment type="caution">
    <text evidence="2">The sequence shown here is derived from an EMBL/GenBank/DDBJ whole genome shotgun (WGS) entry which is preliminary data.</text>
</comment>
<feature type="transmembrane region" description="Helical" evidence="1">
    <location>
        <begin position="59"/>
        <end position="78"/>
    </location>
</feature>
<dbReference type="InterPro" id="IPR007436">
    <property type="entry name" value="DUF485"/>
</dbReference>
<gene>
    <name evidence="2" type="ORF">GFER_05180</name>
</gene>
<keyword evidence="1" id="KW-0472">Membrane</keyword>
<dbReference type="RefSeq" id="WP_040096660.1">
    <property type="nucleotide sequence ID" value="NZ_JWJD01000001.1"/>
</dbReference>
<dbReference type="Pfam" id="PF04341">
    <property type="entry name" value="DUF485"/>
    <property type="match status" value="1"/>
</dbReference>
<proteinExistence type="predicted"/>
<sequence>MGHGPAVKLGKDNAAGYKAKIGITMFFVYTSIYFIFVLINITKPTLMQIQVFGLNLSVVYGISLIVGAFLLALVYNHFCTQAENRLNK</sequence>